<dbReference type="RefSeq" id="WP_093346732.1">
    <property type="nucleotide sequence ID" value="NZ_FNVB01000002.1"/>
</dbReference>
<accession>A0A1I1KAZ0</accession>
<evidence type="ECO:0000313" key="3">
    <source>
        <dbReference type="EMBL" id="SFC57721.1"/>
    </source>
</evidence>
<dbReference type="EMBL" id="FNVB01000002">
    <property type="protein sequence ID" value="SEF89988.1"/>
    <property type="molecule type" value="Genomic_DNA"/>
</dbReference>
<dbReference type="Proteomes" id="UP000236729">
    <property type="component" value="Unassembled WGS sequence"/>
</dbReference>
<dbReference type="Pfam" id="PF10040">
    <property type="entry name" value="CRISPR_Cas6"/>
    <property type="match status" value="1"/>
</dbReference>
<organism evidence="2 5">
    <name type="scientific">Saccharopolyspora kobensis</name>
    <dbReference type="NCBI Taxonomy" id="146035"/>
    <lineage>
        <taxon>Bacteria</taxon>
        <taxon>Bacillati</taxon>
        <taxon>Actinomycetota</taxon>
        <taxon>Actinomycetes</taxon>
        <taxon>Pseudonocardiales</taxon>
        <taxon>Pseudonocardiaceae</taxon>
        <taxon>Saccharopolyspora</taxon>
    </lineage>
</organism>
<protein>
    <submittedName>
        <fullName evidence="2">CRISPR-associated endoribonuclease Cas6</fullName>
    </submittedName>
</protein>
<dbReference type="Gene3D" id="3.30.70.1900">
    <property type="match status" value="1"/>
</dbReference>
<dbReference type="EMBL" id="FOME01000001">
    <property type="protein sequence ID" value="SFC57721.1"/>
    <property type="molecule type" value="Genomic_DNA"/>
</dbReference>
<dbReference type="SMR" id="A0A1H5VSM9"/>
<dbReference type="Proteomes" id="UP000199690">
    <property type="component" value="Unassembled WGS sequence"/>
</dbReference>
<sequence>MPATIQITLDLTGHPQIYPARLHGAACALLETPDSDHQRQYKPFAVGPLYDIDGSTRWRLGWLAEQPPPQLPDRIRLGDVDCDVRAAHFDNTSYARLADSKPARHAQLQVVSPMYFSRNGRDHPLPDPVLIVRNLAQRWNAHAPALFAITDELLRAITGTVFLHAMAGETVRTPVSATMHQTGFFGTVRLGLIKAADHTTRTIFAALMQFAIIAGIGAQTTHGFGAIRVKDLAP</sequence>
<evidence type="ECO:0000313" key="5">
    <source>
        <dbReference type="Proteomes" id="UP000236729"/>
    </source>
</evidence>
<dbReference type="CDD" id="cd21141">
    <property type="entry name" value="Cas6_III-like"/>
    <property type="match status" value="1"/>
</dbReference>
<dbReference type="InterPro" id="IPR019267">
    <property type="entry name" value="CRISPR-assoc_Cas6_C"/>
</dbReference>
<evidence type="ECO:0000313" key="2">
    <source>
        <dbReference type="EMBL" id="SEF89988.1"/>
    </source>
</evidence>
<name>A0A1H5VSM9_9PSEU</name>
<keyword evidence="4" id="KW-1185">Reference proteome</keyword>
<feature type="domain" description="CRISPR-associated protein Cas6 C-terminal" evidence="1">
    <location>
        <begin position="108"/>
        <end position="227"/>
    </location>
</feature>
<evidence type="ECO:0000259" key="1">
    <source>
        <dbReference type="Pfam" id="PF10040"/>
    </source>
</evidence>
<evidence type="ECO:0000313" key="4">
    <source>
        <dbReference type="Proteomes" id="UP000199690"/>
    </source>
</evidence>
<dbReference type="AlphaFoldDB" id="A0A1H5VSM9"/>
<reference evidence="4 5" key="1">
    <citation type="submission" date="2016-10" db="EMBL/GenBank/DDBJ databases">
        <authorList>
            <person name="Varghese N."/>
            <person name="Submissions S."/>
        </authorList>
    </citation>
    <scope>NUCLEOTIDE SEQUENCE [LARGE SCALE GENOMIC DNA]</scope>
    <source>
        <strain evidence="5">ATCC 20501</strain>
        <strain evidence="3 4">CGMCC 4.3529</strain>
    </source>
</reference>
<accession>A0A1H5VSM9</accession>
<gene>
    <name evidence="2" type="ORF">SAMN02982929_00966</name>
    <name evidence="3" type="ORF">SAMN05216506_1011104</name>
</gene>
<reference evidence="2" key="2">
    <citation type="submission" date="2016-10" db="EMBL/GenBank/DDBJ databases">
        <authorList>
            <person name="de Groot N.N."/>
        </authorList>
    </citation>
    <scope>NUCLEOTIDE SEQUENCE [LARGE SCALE GENOMIC DNA]</scope>
    <source>
        <strain evidence="2">ATCC 20501</strain>
    </source>
</reference>
<proteinExistence type="predicted"/>